<comment type="caution">
    <text evidence="1">The sequence shown here is derived from an EMBL/GenBank/DDBJ whole genome shotgun (WGS) entry which is preliminary data.</text>
</comment>
<dbReference type="SUPFAM" id="SSF47616">
    <property type="entry name" value="GST C-terminal domain-like"/>
    <property type="match status" value="1"/>
</dbReference>
<dbReference type="Proteomes" id="UP000233524">
    <property type="component" value="Unassembled WGS sequence"/>
</dbReference>
<dbReference type="Gene3D" id="1.20.1050.10">
    <property type="match status" value="1"/>
</dbReference>
<dbReference type="OrthoDB" id="249703at2759"/>
<accession>A0A2N3MZ98</accession>
<organism evidence="1 2">
    <name type="scientific">Lomentospora prolificans</name>
    <dbReference type="NCBI Taxonomy" id="41688"/>
    <lineage>
        <taxon>Eukaryota</taxon>
        <taxon>Fungi</taxon>
        <taxon>Dikarya</taxon>
        <taxon>Ascomycota</taxon>
        <taxon>Pezizomycotina</taxon>
        <taxon>Sordariomycetes</taxon>
        <taxon>Hypocreomycetidae</taxon>
        <taxon>Microascales</taxon>
        <taxon>Microascaceae</taxon>
        <taxon>Lomentospora</taxon>
    </lineage>
</organism>
<reference evidence="1 2" key="1">
    <citation type="journal article" date="2017" name="G3 (Bethesda)">
        <title>First Draft Genome Sequence of the Pathogenic Fungus Lomentospora prolificans (Formerly Scedosporium prolificans).</title>
        <authorList>
            <person name="Luo R."/>
            <person name="Zimin A."/>
            <person name="Workman R."/>
            <person name="Fan Y."/>
            <person name="Pertea G."/>
            <person name="Grossman N."/>
            <person name="Wear M.P."/>
            <person name="Jia B."/>
            <person name="Miller H."/>
            <person name="Casadevall A."/>
            <person name="Timp W."/>
            <person name="Zhang S.X."/>
            <person name="Salzberg S.L."/>
        </authorList>
    </citation>
    <scope>NUCLEOTIDE SEQUENCE [LARGE SCALE GENOMIC DNA]</scope>
    <source>
        <strain evidence="1 2">JHH-5317</strain>
    </source>
</reference>
<dbReference type="EMBL" id="NLAX01001623">
    <property type="protein sequence ID" value="PKS05506.1"/>
    <property type="molecule type" value="Genomic_DNA"/>
</dbReference>
<protein>
    <submittedName>
        <fullName evidence="1">Uncharacterized protein</fullName>
    </submittedName>
</protein>
<sequence>MSGLSALSNTLHGRGDADPAVIARLSPTLTDTLDYYEKILATRQHLARDEFTPVDLWEGIWRWRQPTA</sequence>
<evidence type="ECO:0000313" key="2">
    <source>
        <dbReference type="Proteomes" id="UP000233524"/>
    </source>
</evidence>
<keyword evidence="2" id="KW-1185">Reference proteome</keyword>
<dbReference type="AlphaFoldDB" id="A0A2N3MZ98"/>
<dbReference type="InParanoid" id="A0A2N3MZ98"/>
<evidence type="ECO:0000313" key="1">
    <source>
        <dbReference type="EMBL" id="PKS05506.1"/>
    </source>
</evidence>
<dbReference type="InterPro" id="IPR036282">
    <property type="entry name" value="Glutathione-S-Trfase_C_sf"/>
</dbReference>
<proteinExistence type="predicted"/>
<gene>
    <name evidence="1" type="ORF">jhhlp_008884</name>
</gene>
<dbReference type="VEuPathDB" id="FungiDB:jhhlp_008884"/>
<name>A0A2N3MZ98_9PEZI</name>